<protein>
    <submittedName>
        <fullName evidence="1">Uncharacterized protein</fullName>
    </submittedName>
</protein>
<evidence type="ECO:0000313" key="1">
    <source>
        <dbReference type="EMBL" id="KIY99897.1"/>
    </source>
</evidence>
<dbReference type="RefSeq" id="XP_013898917.1">
    <property type="nucleotide sequence ID" value="XM_014043463.1"/>
</dbReference>
<name>A0A0D2JKV9_9CHLO</name>
<keyword evidence="2" id="KW-1185">Reference proteome</keyword>
<dbReference type="KEGG" id="mng:MNEG_8064"/>
<dbReference type="Proteomes" id="UP000054498">
    <property type="component" value="Unassembled WGS sequence"/>
</dbReference>
<dbReference type="GeneID" id="25740940"/>
<reference evidence="1 2" key="1">
    <citation type="journal article" date="2013" name="BMC Genomics">
        <title>Reconstruction of the lipid metabolism for the microalga Monoraphidium neglectum from its genome sequence reveals characteristics suitable for biofuel production.</title>
        <authorList>
            <person name="Bogen C."/>
            <person name="Al-Dilaimi A."/>
            <person name="Albersmeier A."/>
            <person name="Wichmann J."/>
            <person name="Grundmann M."/>
            <person name="Rupp O."/>
            <person name="Lauersen K.J."/>
            <person name="Blifernez-Klassen O."/>
            <person name="Kalinowski J."/>
            <person name="Goesmann A."/>
            <person name="Mussgnug J.H."/>
            <person name="Kruse O."/>
        </authorList>
    </citation>
    <scope>NUCLEOTIDE SEQUENCE [LARGE SCALE GENOMIC DNA]</scope>
    <source>
        <strain evidence="1 2">SAG 48.87</strain>
    </source>
</reference>
<accession>A0A0D2JKV9</accession>
<dbReference type="AlphaFoldDB" id="A0A0D2JKV9"/>
<sequence length="70" mass="7240">MDAAGQIETFPPRASNARQPLLLQSLEALLLDEVGAAVRLAGAGPHRTRDPQGAANLALQAHSTAGLVML</sequence>
<evidence type="ECO:0000313" key="2">
    <source>
        <dbReference type="Proteomes" id="UP000054498"/>
    </source>
</evidence>
<organism evidence="1 2">
    <name type="scientific">Monoraphidium neglectum</name>
    <dbReference type="NCBI Taxonomy" id="145388"/>
    <lineage>
        <taxon>Eukaryota</taxon>
        <taxon>Viridiplantae</taxon>
        <taxon>Chlorophyta</taxon>
        <taxon>core chlorophytes</taxon>
        <taxon>Chlorophyceae</taxon>
        <taxon>CS clade</taxon>
        <taxon>Sphaeropleales</taxon>
        <taxon>Selenastraceae</taxon>
        <taxon>Monoraphidium</taxon>
    </lineage>
</organism>
<gene>
    <name evidence="1" type="ORF">MNEG_8064</name>
</gene>
<proteinExistence type="predicted"/>
<dbReference type="EMBL" id="KK101710">
    <property type="protein sequence ID" value="KIY99897.1"/>
    <property type="molecule type" value="Genomic_DNA"/>
</dbReference>